<gene>
    <name evidence="1" type="ORF">HPB47_020610</name>
</gene>
<proteinExistence type="predicted"/>
<name>A0AC60QEV4_IXOPE</name>
<feature type="non-terminal residue" evidence="1">
    <location>
        <position position="1"/>
    </location>
</feature>
<evidence type="ECO:0000313" key="2">
    <source>
        <dbReference type="Proteomes" id="UP000805193"/>
    </source>
</evidence>
<comment type="caution">
    <text evidence="1">The sequence shown here is derived from an EMBL/GenBank/DDBJ whole genome shotgun (WGS) entry which is preliminary data.</text>
</comment>
<feature type="non-terminal residue" evidence="1">
    <location>
        <position position="212"/>
    </location>
</feature>
<accession>A0AC60QEV4</accession>
<sequence length="212" mass="23190">STFTAMSPDKKEKWRCKVCRSKNNRADLDGIDASSDSISSCESTTLTARILTINEKLDSLLSLKASVNLLLELPAKVNELLLLKPTIDLMKVTVEEVQTSISFLGEKYDSLLATVSAHATDMNELRTEVASLKDTVCEQAHTIKSLQTELNDADERGRQHIMEIHGMTVKPDEALPSILAGLADKLGIPGHQPADVVSVFRLPGKRSIKPPI</sequence>
<evidence type="ECO:0000313" key="1">
    <source>
        <dbReference type="EMBL" id="KAG0432669.1"/>
    </source>
</evidence>
<dbReference type="Proteomes" id="UP000805193">
    <property type="component" value="Unassembled WGS sequence"/>
</dbReference>
<organism evidence="1 2">
    <name type="scientific">Ixodes persulcatus</name>
    <name type="common">Taiga tick</name>
    <dbReference type="NCBI Taxonomy" id="34615"/>
    <lineage>
        <taxon>Eukaryota</taxon>
        <taxon>Metazoa</taxon>
        <taxon>Ecdysozoa</taxon>
        <taxon>Arthropoda</taxon>
        <taxon>Chelicerata</taxon>
        <taxon>Arachnida</taxon>
        <taxon>Acari</taxon>
        <taxon>Parasitiformes</taxon>
        <taxon>Ixodida</taxon>
        <taxon>Ixodoidea</taxon>
        <taxon>Ixodidae</taxon>
        <taxon>Ixodinae</taxon>
        <taxon>Ixodes</taxon>
    </lineage>
</organism>
<keyword evidence="2" id="KW-1185">Reference proteome</keyword>
<dbReference type="EMBL" id="JABSTQ010009126">
    <property type="protein sequence ID" value="KAG0432669.1"/>
    <property type="molecule type" value="Genomic_DNA"/>
</dbReference>
<protein>
    <submittedName>
        <fullName evidence="1">Uncharacterized protein</fullName>
    </submittedName>
</protein>
<reference evidence="1 2" key="1">
    <citation type="journal article" date="2020" name="Cell">
        <title>Large-Scale Comparative Analyses of Tick Genomes Elucidate Their Genetic Diversity and Vector Capacities.</title>
        <authorList>
            <consortium name="Tick Genome and Microbiome Consortium (TIGMIC)"/>
            <person name="Jia N."/>
            <person name="Wang J."/>
            <person name="Shi W."/>
            <person name="Du L."/>
            <person name="Sun Y."/>
            <person name="Zhan W."/>
            <person name="Jiang J.F."/>
            <person name="Wang Q."/>
            <person name="Zhang B."/>
            <person name="Ji P."/>
            <person name="Bell-Sakyi L."/>
            <person name="Cui X.M."/>
            <person name="Yuan T.T."/>
            <person name="Jiang B.G."/>
            <person name="Yang W.F."/>
            <person name="Lam T.T."/>
            <person name="Chang Q.C."/>
            <person name="Ding S.J."/>
            <person name="Wang X.J."/>
            <person name="Zhu J.G."/>
            <person name="Ruan X.D."/>
            <person name="Zhao L."/>
            <person name="Wei J.T."/>
            <person name="Ye R.Z."/>
            <person name="Que T.C."/>
            <person name="Du C.H."/>
            <person name="Zhou Y.H."/>
            <person name="Cheng J.X."/>
            <person name="Dai P.F."/>
            <person name="Guo W.B."/>
            <person name="Han X.H."/>
            <person name="Huang E.J."/>
            <person name="Li L.F."/>
            <person name="Wei W."/>
            <person name="Gao Y.C."/>
            <person name="Liu J.Z."/>
            <person name="Shao H.Z."/>
            <person name="Wang X."/>
            <person name="Wang C.C."/>
            <person name="Yang T.C."/>
            <person name="Huo Q.B."/>
            <person name="Li W."/>
            <person name="Chen H.Y."/>
            <person name="Chen S.E."/>
            <person name="Zhou L.G."/>
            <person name="Ni X.B."/>
            <person name="Tian J.H."/>
            <person name="Sheng Y."/>
            <person name="Liu T."/>
            <person name="Pan Y.S."/>
            <person name="Xia L.Y."/>
            <person name="Li J."/>
            <person name="Zhao F."/>
            <person name="Cao W.C."/>
        </authorList>
    </citation>
    <scope>NUCLEOTIDE SEQUENCE [LARGE SCALE GENOMIC DNA]</scope>
    <source>
        <strain evidence="1">Iper-2018</strain>
    </source>
</reference>